<reference evidence="10" key="1">
    <citation type="submission" date="2018-05" db="EMBL/GenBank/DDBJ databases">
        <authorList>
            <person name="Lanie J.A."/>
            <person name="Ng W.-L."/>
            <person name="Kazmierczak K.M."/>
            <person name="Andrzejewski T.M."/>
            <person name="Davidsen T.M."/>
            <person name="Wayne K.J."/>
            <person name="Tettelin H."/>
            <person name="Glass J.I."/>
            <person name="Rusch D."/>
            <person name="Podicherti R."/>
            <person name="Tsui H.-C.T."/>
            <person name="Winkler M.E."/>
        </authorList>
    </citation>
    <scope>NUCLEOTIDE SEQUENCE</scope>
</reference>
<dbReference type="GO" id="GO:0015949">
    <property type="term" value="P:nucleobase-containing small molecule interconversion"/>
    <property type="evidence" value="ECO:0007669"/>
    <property type="project" value="TreeGrafter"/>
</dbReference>
<dbReference type="GO" id="GO:0005829">
    <property type="term" value="C:cytosol"/>
    <property type="evidence" value="ECO:0007669"/>
    <property type="project" value="TreeGrafter"/>
</dbReference>
<dbReference type="Pfam" id="PF02224">
    <property type="entry name" value="Cytidylate_kin"/>
    <property type="match status" value="1"/>
</dbReference>
<evidence type="ECO:0000256" key="1">
    <source>
        <dbReference type="ARBA" id="ARBA00009427"/>
    </source>
</evidence>
<dbReference type="NCBIfam" id="TIGR00017">
    <property type="entry name" value="cmk"/>
    <property type="match status" value="1"/>
</dbReference>
<evidence type="ECO:0000256" key="8">
    <source>
        <dbReference type="ARBA" id="ARBA00048478"/>
    </source>
</evidence>
<name>A0A381SVM6_9ZZZZ</name>
<comment type="catalytic activity">
    <reaction evidence="7">
        <text>dCMP + ATP = dCDP + ADP</text>
        <dbReference type="Rhea" id="RHEA:25094"/>
        <dbReference type="ChEBI" id="CHEBI:30616"/>
        <dbReference type="ChEBI" id="CHEBI:57566"/>
        <dbReference type="ChEBI" id="CHEBI:58593"/>
        <dbReference type="ChEBI" id="CHEBI:456216"/>
        <dbReference type="EC" id="2.7.4.25"/>
    </reaction>
</comment>
<dbReference type="GO" id="GO:0005524">
    <property type="term" value="F:ATP binding"/>
    <property type="evidence" value="ECO:0007669"/>
    <property type="project" value="UniProtKB-KW"/>
</dbReference>
<evidence type="ECO:0000256" key="2">
    <source>
        <dbReference type="ARBA" id="ARBA00012906"/>
    </source>
</evidence>
<evidence type="ECO:0000256" key="6">
    <source>
        <dbReference type="ARBA" id="ARBA00022840"/>
    </source>
</evidence>
<evidence type="ECO:0000256" key="4">
    <source>
        <dbReference type="ARBA" id="ARBA00022741"/>
    </source>
</evidence>
<dbReference type="AlphaFoldDB" id="A0A381SVM6"/>
<feature type="non-terminal residue" evidence="10">
    <location>
        <position position="1"/>
    </location>
</feature>
<dbReference type="PANTHER" id="PTHR21299">
    <property type="entry name" value="CYTIDYLATE KINASE/PANTOATE-BETA-ALANINE LIGASE"/>
    <property type="match status" value="1"/>
</dbReference>
<dbReference type="EC" id="2.7.4.25" evidence="2"/>
<evidence type="ECO:0000259" key="9">
    <source>
        <dbReference type="Pfam" id="PF02224"/>
    </source>
</evidence>
<feature type="domain" description="Cytidylate kinase" evidence="9">
    <location>
        <begin position="6"/>
        <end position="220"/>
    </location>
</feature>
<evidence type="ECO:0000313" key="10">
    <source>
        <dbReference type="EMBL" id="SVA05383.1"/>
    </source>
</evidence>
<evidence type="ECO:0000256" key="7">
    <source>
        <dbReference type="ARBA" id="ARBA00047615"/>
    </source>
</evidence>
<dbReference type="SUPFAM" id="SSF52540">
    <property type="entry name" value="P-loop containing nucleoside triphosphate hydrolases"/>
    <property type="match status" value="1"/>
</dbReference>
<dbReference type="PANTHER" id="PTHR21299:SF2">
    <property type="entry name" value="CYTIDYLATE KINASE"/>
    <property type="match status" value="1"/>
</dbReference>
<comment type="catalytic activity">
    <reaction evidence="8">
        <text>CMP + ATP = CDP + ADP</text>
        <dbReference type="Rhea" id="RHEA:11600"/>
        <dbReference type="ChEBI" id="CHEBI:30616"/>
        <dbReference type="ChEBI" id="CHEBI:58069"/>
        <dbReference type="ChEBI" id="CHEBI:60377"/>
        <dbReference type="ChEBI" id="CHEBI:456216"/>
        <dbReference type="EC" id="2.7.4.25"/>
    </reaction>
</comment>
<protein>
    <recommendedName>
        <fullName evidence="2">(d)CMP kinase</fullName>
        <ecNumber evidence="2">2.7.4.25</ecNumber>
    </recommendedName>
</protein>
<keyword evidence="4" id="KW-0547">Nucleotide-binding</keyword>
<dbReference type="EMBL" id="UINC01003333">
    <property type="protein sequence ID" value="SVA05383.1"/>
    <property type="molecule type" value="Genomic_DNA"/>
</dbReference>
<accession>A0A381SVM6</accession>
<gene>
    <name evidence="10" type="ORF">METZ01_LOCUS58237</name>
</gene>
<dbReference type="GO" id="GO:0036431">
    <property type="term" value="F:dCMP kinase activity"/>
    <property type="evidence" value="ECO:0007669"/>
    <property type="project" value="InterPro"/>
</dbReference>
<dbReference type="InterPro" id="IPR027417">
    <property type="entry name" value="P-loop_NTPase"/>
</dbReference>
<sequence>VNVPVITIDGPSGAGKGTIALMLAKRLQWNILDSGSLYRILALYSIRSNVNKEFQRELAGLVEKMIIKFDYQDNNDVKVWLGNEEVSLKIRTDECSQIASHIATLPNVRLALHKLQHSFRKKPGLVADGRDMGTHVFKDASLKIFLTADLEIRAMRRYKQLKDKGINVNVRTVLDDLQNRDKRDFERSLAPLKPAENAKILDSSNLNVNQVIKIIMNWINKDVREKNIG</sequence>
<keyword evidence="6" id="KW-0067">ATP-binding</keyword>
<keyword evidence="5" id="KW-0418">Kinase</keyword>
<proteinExistence type="inferred from homology"/>
<dbReference type="Gene3D" id="3.40.50.300">
    <property type="entry name" value="P-loop containing nucleotide triphosphate hydrolases"/>
    <property type="match status" value="1"/>
</dbReference>
<dbReference type="InterPro" id="IPR011994">
    <property type="entry name" value="Cytidylate_kinase_dom"/>
</dbReference>
<dbReference type="HAMAP" id="MF_00238">
    <property type="entry name" value="Cytidyl_kinase_type1"/>
    <property type="match status" value="1"/>
</dbReference>
<keyword evidence="3" id="KW-0808">Transferase</keyword>
<comment type="similarity">
    <text evidence="1">Belongs to the cytidylate kinase family. Type 1 subfamily.</text>
</comment>
<evidence type="ECO:0000256" key="3">
    <source>
        <dbReference type="ARBA" id="ARBA00022679"/>
    </source>
</evidence>
<organism evidence="10">
    <name type="scientific">marine metagenome</name>
    <dbReference type="NCBI Taxonomy" id="408172"/>
    <lineage>
        <taxon>unclassified sequences</taxon>
        <taxon>metagenomes</taxon>
        <taxon>ecological metagenomes</taxon>
    </lineage>
</organism>
<dbReference type="CDD" id="cd02020">
    <property type="entry name" value="CMPK"/>
    <property type="match status" value="1"/>
</dbReference>
<dbReference type="InterPro" id="IPR003136">
    <property type="entry name" value="Cytidylate_kin"/>
</dbReference>
<evidence type="ECO:0000256" key="5">
    <source>
        <dbReference type="ARBA" id="ARBA00022777"/>
    </source>
</evidence>